<protein>
    <submittedName>
        <fullName evidence="1">ATP-binding protein</fullName>
    </submittedName>
</protein>
<dbReference type="InterPro" id="IPR027417">
    <property type="entry name" value="P-loop_NTPase"/>
</dbReference>
<keyword evidence="1" id="KW-0067">ATP-binding</keyword>
<dbReference type="AlphaFoldDB" id="A0A2B6JGD9"/>
<evidence type="ECO:0000313" key="1">
    <source>
        <dbReference type="EMBL" id="PEM67026.1"/>
    </source>
</evidence>
<keyword evidence="1" id="KW-0547">Nucleotide-binding</keyword>
<name>A0A2B6JGD9_9BACI</name>
<dbReference type="Gene3D" id="3.40.50.300">
    <property type="entry name" value="P-loop containing nucleotide triphosphate hydrolases"/>
    <property type="match status" value="1"/>
</dbReference>
<dbReference type="Proteomes" id="UP000219775">
    <property type="component" value="Unassembled WGS sequence"/>
</dbReference>
<proteinExistence type="predicted"/>
<dbReference type="GO" id="GO:0005524">
    <property type="term" value="F:ATP binding"/>
    <property type="evidence" value="ECO:0007669"/>
    <property type="project" value="UniProtKB-KW"/>
</dbReference>
<sequence length="174" mass="20136">MFFLQMSGFPGSGKSTLSRRIAKSTGAIVIDHDIVKTALLESLETRQIETTDAGGISYEIEWALIDFHLSQGYSVILDSPCLYTEMLEKGMKLSKKYNVKYKYVECYLNNIEEINNRLKKRKRMISQIEKVESEETFKKWLDGSKRPSDFTYLIVDSGKPLEDYIDKVMVYMNE</sequence>
<dbReference type="PANTHER" id="PTHR37807:SF3">
    <property type="entry name" value="OS07G0160300 PROTEIN"/>
    <property type="match status" value="1"/>
</dbReference>
<comment type="caution">
    <text evidence="1">The sequence shown here is derived from an EMBL/GenBank/DDBJ whole genome shotgun (WGS) entry which is preliminary data.</text>
</comment>
<dbReference type="Pfam" id="PF13671">
    <property type="entry name" value="AAA_33"/>
    <property type="match status" value="1"/>
</dbReference>
<dbReference type="RefSeq" id="WP_098129015.1">
    <property type="nucleotide sequence ID" value="NZ_NUDP01000079.1"/>
</dbReference>
<organism evidence="1 2">
    <name type="scientific">Bacillus pseudomycoides</name>
    <dbReference type="NCBI Taxonomy" id="64104"/>
    <lineage>
        <taxon>Bacteria</taxon>
        <taxon>Bacillati</taxon>
        <taxon>Bacillota</taxon>
        <taxon>Bacilli</taxon>
        <taxon>Bacillales</taxon>
        <taxon>Bacillaceae</taxon>
        <taxon>Bacillus</taxon>
        <taxon>Bacillus cereus group</taxon>
    </lineage>
</organism>
<dbReference type="SUPFAM" id="SSF52540">
    <property type="entry name" value="P-loop containing nucleoside triphosphate hydrolases"/>
    <property type="match status" value="1"/>
</dbReference>
<dbReference type="EMBL" id="NUDP01000079">
    <property type="protein sequence ID" value="PEM67026.1"/>
    <property type="molecule type" value="Genomic_DNA"/>
</dbReference>
<gene>
    <name evidence="1" type="ORF">CN613_20270</name>
</gene>
<dbReference type="PANTHER" id="PTHR37807">
    <property type="entry name" value="OS07G0160300 PROTEIN"/>
    <property type="match status" value="1"/>
</dbReference>
<reference evidence="1 2" key="1">
    <citation type="submission" date="2017-09" db="EMBL/GenBank/DDBJ databases">
        <title>Large-scale bioinformatics analysis of Bacillus genomes uncovers conserved roles of natural products in bacterial physiology.</title>
        <authorList>
            <consortium name="Agbiome Team Llc"/>
            <person name="Bleich R.M."/>
            <person name="Grubbs K.J."/>
            <person name="Santa Maria K.C."/>
            <person name="Allen S.E."/>
            <person name="Farag S."/>
            <person name="Shank E.A."/>
            <person name="Bowers A."/>
        </authorList>
    </citation>
    <scope>NUCLEOTIDE SEQUENCE [LARGE SCALE GENOMIC DNA]</scope>
    <source>
        <strain evidence="1 2">AFS009893</strain>
    </source>
</reference>
<evidence type="ECO:0000313" key="2">
    <source>
        <dbReference type="Proteomes" id="UP000219775"/>
    </source>
</evidence>
<accession>A0A2B6JGD9</accession>